<dbReference type="Proteomes" id="UP001172082">
    <property type="component" value="Unassembled WGS sequence"/>
</dbReference>
<dbReference type="InterPro" id="IPR042099">
    <property type="entry name" value="ANL_N_sf"/>
</dbReference>
<evidence type="ECO:0000313" key="2">
    <source>
        <dbReference type="Proteomes" id="UP001172082"/>
    </source>
</evidence>
<dbReference type="PANTHER" id="PTHR36932:SF1">
    <property type="entry name" value="CAPSULAR POLYSACCHARIDE BIOSYNTHESIS PROTEIN"/>
    <property type="match status" value="1"/>
</dbReference>
<protein>
    <submittedName>
        <fullName evidence="1">Phenylacetate--CoA ligase family protein</fullName>
    </submittedName>
</protein>
<gene>
    <name evidence="1" type="ORF">QQ008_28600</name>
</gene>
<dbReference type="EMBL" id="JAUJEA010000018">
    <property type="protein sequence ID" value="MDN5205379.1"/>
    <property type="molecule type" value="Genomic_DNA"/>
</dbReference>
<name>A0ABT8KZ22_9BACT</name>
<evidence type="ECO:0000313" key="1">
    <source>
        <dbReference type="EMBL" id="MDN5205379.1"/>
    </source>
</evidence>
<keyword evidence="1" id="KW-0436">Ligase</keyword>
<proteinExistence type="predicted"/>
<dbReference type="InterPro" id="IPR053158">
    <property type="entry name" value="CapK_Type1_Caps_Biosynth"/>
</dbReference>
<dbReference type="PANTHER" id="PTHR36932">
    <property type="entry name" value="CAPSULAR POLYSACCHARIDE BIOSYNTHESIS PROTEIN"/>
    <property type="match status" value="1"/>
</dbReference>
<organism evidence="1 2">
    <name type="scientific">Splendidivirga corallicola</name>
    <dbReference type="NCBI Taxonomy" id="3051826"/>
    <lineage>
        <taxon>Bacteria</taxon>
        <taxon>Pseudomonadati</taxon>
        <taxon>Bacteroidota</taxon>
        <taxon>Cytophagia</taxon>
        <taxon>Cytophagales</taxon>
        <taxon>Splendidivirgaceae</taxon>
        <taxon>Splendidivirga</taxon>
    </lineage>
</organism>
<accession>A0ABT8KZ22</accession>
<keyword evidence="2" id="KW-1185">Reference proteome</keyword>
<dbReference type="Gene3D" id="3.40.50.12780">
    <property type="entry name" value="N-terminal domain of ligase-like"/>
    <property type="match status" value="1"/>
</dbReference>
<dbReference type="GO" id="GO:0016874">
    <property type="term" value="F:ligase activity"/>
    <property type="evidence" value="ECO:0007669"/>
    <property type="project" value="UniProtKB-KW"/>
</dbReference>
<dbReference type="SUPFAM" id="SSF56801">
    <property type="entry name" value="Acetyl-CoA synthetase-like"/>
    <property type="match status" value="1"/>
</dbReference>
<sequence length="426" mass="49537">MKLFESTLKFQGYPIDEAEQVLSEISSKDPKALYTWQEEKKWEIFQHHLKNNPAYRQIVGNKVYDKWEEVPIMQKSDLQKPIEELLSEGYNRKNIYLSNTSGSSGHPFFFAKDKFSHALSWALIKQRFGLYDVDLNSLQARFYGIPLDGKGFIQEKVKDWLSNRIRFTVFDLSNYVLKRFLNIFKKKPIEYIYGYTSSVVYFARFLLERGIVMKEICPTLKVCIITSEVCTKEDKEVISKAFGVRAVVEYGASELSVMAFEYPDGNMVCSDEITFFENYQEPNGSTSLLCTSLFNKAFPIVRYKIGDSVDFDIKNGRKVITNINGRVNDFIKLPSGKIAAGLTFYYVFRNILESSGRLKEFIIRQVKLDYFVFEIVSSGKLTKKEEKEMHQIMETYLEPDLKLDIKYVDQIDRSSSGKLKHFYSEL</sequence>
<dbReference type="RefSeq" id="WP_346755400.1">
    <property type="nucleotide sequence ID" value="NZ_JAUJEA010000018.1"/>
</dbReference>
<comment type="caution">
    <text evidence="1">The sequence shown here is derived from an EMBL/GenBank/DDBJ whole genome shotgun (WGS) entry which is preliminary data.</text>
</comment>
<reference evidence="1" key="1">
    <citation type="submission" date="2023-06" db="EMBL/GenBank/DDBJ databases">
        <title>Genomic of Parafulvivirga corallium.</title>
        <authorList>
            <person name="Wang G."/>
        </authorList>
    </citation>
    <scope>NUCLEOTIDE SEQUENCE</scope>
    <source>
        <strain evidence="1">BMA10</strain>
    </source>
</reference>